<dbReference type="InterPro" id="IPR006089">
    <property type="entry name" value="Acyl-CoA_DH_CS"/>
</dbReference>
<dbReference type="Proteomes" id="UP001499843">
    <property type="component" value="Unassembled WGS sequence"/>
</dbReference>
<dbReference type="Gene3D" id="2.40.110.10">
    <property type="entry name" value="Butyryl-CoA Dehydrogenase, subunit A, domain 2"/>
    <property type="match status" value="1"/>
</dbReference>
<evidence type="ECO:0000256" key="5">
    <source>
        <dbReference type="RuleBase" id="RU362125"/>
    </source>
</evidence>
<dbReference type="InterPro" id="IPR006091">
    <property type="entry name" value="Acyl-CoA_Oxase/DH_mid-dom"/>
</dbReference>
<keyword evidence="3 5" id="KW-0285">Flavoprotein</keyword>
<reference evidence="9 10" key="1">
    <citation type="journal article" date="2019" name="Int. J. Syst. Evol. Microbiol.">
        <title>The Global Catalogue of Microorganisms (GCM) 10K type strain sequencing project: providing services to taxonomists for standard genome sequencing and annotation.</title>
        <authorList>
            <consortium name="The Broad Institute Genomics Platform"/>
            <consortium name="The Broad Institute Genome Sequencing Center for Infectious Disease"/>
            <person name="Wu L."/>
            <person name="Ma J."/>
        </authorList>
    </citation>
    <scope>NUCLEOTIDE SEQUENCE [LARGE SCALE GENOMIC DNA]</scope>
    <source>
        <strain evidence="9 10">JCM 16114</strain>
    </source>
</reference>
<proteinExistence type="inferred from homology"/>
<evidence type="ECO:0000256" key="1">
    <source>
        <dbReference type="ARBA" id="ARBA00001974"/>
    </source>
</evidence>
<comment type="caution">
    <text evidence="9">The sequence shown here is derived from an EMBL/GenBank/DDBJ whole genome shotgun (WGS) entry which is preliminary data.</text>
</comment>
<evidence type="ECO:0000313" key="10">
    <source>
        <dbReference type="Proteomes" id="UP001499843"/>
    </source>
</evidence>
<dbReference type="RefSeq" id="WP_344489373.1">
    <property type="nucleotide sequence ID" value="NZ_BAAAQX010000033.1"/>
</dbReference>
<evidence type="ECO:0000259" key="7">
    <source>
        <dbReference type="Pfam" id="PF02770"/>
    </source>
</evidence>
<dbReference type="Gene3D" id="1.10.540.10">
    <property type="entry name" value="Acyl-CoA dehydrogenase/oxidase, N-terminal domain"/>
    <property type="match status" value="1"/>
</dbReference>
<keyword evidence="5" id="KW-0560">Oxidoreductase</keyword>
<comment type="similarity">
    <text evidence="2 5">Belongs to the acyl-CoA dehydrogenase family.</text>
</comment>
<comment type="cofactor">
    <cofactor evidence="1 5">
        <name>FAD</name>
        <dbReference type="ChEBI" id="CHEBI:57692"/>
    </cofactor>
</comment>
<feature type="domain" description="Acyl-CoA dehydrogenase/oxidase C-terminal" evidence="6">
    <location>
        <begin position="213"/>
        <end position="358"/>
    </location>
</feature>
<evidence type="ECO:0000256" key="2">
    <source>
        <dbReference type="ARBA" id="ARBA00009347"/>
    </source>
</evidence>
<name>A0ABN3CVP5_9ACTN</name>
<gene>
    <name evidence="9" type="ORF">GCM10009850_090210</name>
</gene>
<dbReference type="SUPFAM" id="SSF56645">
    <property type="entry name" value="Acyl-CoA dehydrogenase NM domain-like"/>
    <property type="match status" value="1"/>
</dbReference>
<dbReference type="SUPFAM" id="SSF47203">
    <property type="entry name" value="Acyl-CoA dehydrogenase C-terminal domain-like"/>
    <property type="match status" value="1"/>
</dbReference>
<evidence type="ECO:0000256" key="4">
    <source>
        <dbReference type="ARBA" id="ARBA00022827"/>
    </source>
</evidence>
<dbReference type="Pfam" id="PF02771">
    <property type="entry name" value="Acyl-CoA_dh_N"/>
    <property type="match status" value="1"/>
</dbReference>
<dbReference type="InterPro" id="IPR013786">
    <property type="entry name" value="AcylCoA_DH/ox_N"/>
</dbReference>
<evidence type="ECO:0000259" key="6">
    <source>
        <dbReference type="Pfam" id="PF00441"/>
    </source>
</evidence>
<evidence type="ECO:0000256" key="3">
    <source>
        <dbReference type="ARBA" id="ARBA00022630"/>
    </source>
</evidence>
<dbReference type="Pfam" id="PF00441">
    <property type="entry name" value="Acyl-CoA_dh_1"/>
    <property type="match status" value="1"/>
</dbReference>
<dbReference type="Pfam" id="PF02770">
    <property type="entry name" value="Acyl-CoA_dh_M"/>
    <property type="match status" value="1"/>
</dbReference>
<protein>
    <submittedName>
        <fullName evidence="9">Acyl-CoA dehydrogenase family protein</fullName>
    </submittedName>
</protein>
<dbReference type="InterPro" id="IPR037069">
    <property type="entry name" value="AcylCoA_DH/ox_N_sf"/>
</dbReference>
<dbReference type="InterPro" id="IPR036250">
    <property type="entry name" value="AcylCo_DH-like_C"/>
</dbReference>
<dbReference type="InterPro" id="IPR009100">
    <property type="entry name" value="AcylCoA_DH/oxidase_NM_dom_sf"/>
</dbReference>
<accession>A0ABN3CVP5</accession>
<dbReference type="PANTHER" id="PTHR43884:SF12">
    <property type="entry name" value="ISOVALERYL-COA DEHYDROGENASE, MITOCHONDRIAL-RELATED"/>
    <property type="match status" value="1"/>
</dbReference>
<keyword evidence="4 5" id="KW-0274">FAD</keyword>
<feature type="domain" description="Acyl-CoA dehydrogenase/oxidase N-terminal" evidence="8">
    <location>
        <begin position="10"/>
        <end position="103"/>
    </location>
</feature>
<organism evidence="9 10">
    <name type="scientific">Nonomuraea monospora</name>
    <dbReference type="NCBI Taxonomy" id="568818"/>
    <lineage>
        <taxon>Bacteria</taxon>
        <taxon>Bacillati</taxon>
        <taxon>Actinomycetota</taxon>
        <taxon>Actinomycetes</taxon>
        <taxon>Streptosporangiales</taxon>
        <taxon>Streptosporangiaceae</taxon>
        <taxon>Nonomuraea</taxon>
    </lineage>
</organism>
<sequence length="368" mass="37957">MTGLGDVVARLPPYAAAADLDGRMPEEAIAVLREARLLAPMVAKQHGGPGLDHAGFGEVCEAVGAVCTSLRSLITVQSMVAAAVARWGRPEQRARWLPALAGGGVLAGFCLTEAEAGSDAAAITSSLVRDGGGWRLTGRKRWVTFGRSAGLLLVLARAEQGGTAVLCEAGAGVRRLPREGSLGLRGAMLADLEFDVELPDSAVLGRPGFGLATVAETALSLGRLSVAWGSAGMVRGCLEACAAHVRDRRQFGAALAEHQLVRRLIARMAVSARAARALCREASAARDQGLADAGSLVLVAKYFAARAAAEAGADAVQLHGADGTAAGAYAARMFRDGKIMQLIEGSDQMGELAISARVLGLPAHRRPA</sequence>
<evidence type="ECO:0000259" key="8">
    <source>
        <dbReference type="Pfam" id="PF02771"/>
    </source>
</evidence>
<dbReference type="InterPro" id="IPR009075">
    <property type="entry name" value="AcylCo_DH/oxidase_C"/>
</dbReference>
<evidence type="ECO:0000313" key="9">
    <source>
        <dbReference type="EMBL" id="GAA2213558.1"/>
    </source>
</evidence>
<keyword evidence="10" id="KW-1185">Reference proteome</keyword>
<dbReference type="PROSITE" id="PS00072">
    <property type="entry name" value="ACYL_COA_DH_1"/>
    <property type="match status" value="1"/>
</dbReference>
<dbReference type="InterPro" id="IPR046373">
    <property type="entry name" value="Acyl-CoA_Oxase/DH_mid-dom_sf"/>
</dbReference>
<dbReference type="PANTHER" id="PTHR43884">
    <property type="entry name" value="ACYL-COA DEHYDROGENASE"/>
    <property type="match status" value="1"/>
</dbReference>
<feature type="domain" description="Acyl-CoA oxidase/dehydrogenase middle" evidence="7">
    <location>
        <begin position="109"/>
        <end position="195"/>
    </location>
</feature>
<dbReference type="Gene3D" id="1.20.140.10">
    <property type="entry name" value="Butyryl-CoA Dehydrogenase, subunit A, domain 3"/>
    <property type="match status" value="1"/>
</dbReference>
<dbReference type="EMBL" id="BAAAQX010000033">
    <property type="protein sequence ID" value="GAA2213558.1"/>
    <property type="molecule type" value="Genomic_DNA"/>
</dbReference>